<proteinExistence type="predicted"/>
<name>A0A7Y0BNS6_9SPHN</name>
<sequence length="225" mass="23057">MTTGFGGVAATHDDASFVDFIARQVMNTMATNAPVKVLAVHDTSSGPRVDVQIMVNQIDGAGTGIPHGTIHDLPVQTVRAGNCEIRVKPRVGDVGLVSFCHSDISAVKETGDVANPGSRRRFDWSDGIYCGSVHAQGAATTFIEIDADDNVAITAPKVTITVTDKVDVAGSVNTSAEYRVGGTKVVGAQAGSITAPTGGSTVDSQARTAIGAILSALRGHGLISS</sequence>
<evidence type="ECO:0000313" key="2">
    <source>
        <dbReference type="EMBL" id="NML93810.1"/>
    </source>
</evidence>
<dbReference type="Gene3D" id="2.40.50.230">
    <property type="entry name" value="Gp5 N-terminal domain"/>
    <property type="match status" value="1"/>
</dbReference>
<gene>
    <name evidence="2" type="ORF">HHL27_09035</name>
</gene>
<comment type="caution">
    <text evidence="2">The sequence shown here is derived from an EMBL/GenBank/DDBJ whole genome shotgun (WGS) entry which is preliminary data.</text>
</comment>
<protein>
    <recommendedName>
        <fullName evidence="1">Phage protein Gp138 N-terminal domain-containing protein</fullName>
    </recommendedName>
</protein>
<dbReference type="Pfam" id="PF18352">
    <property type="entry name" value="Gp138_N"/>
    <property type="match status" value="1"/>
</dbReference>
<dbReference type="InterPro" id="IPR037026">
    <property type="entry name" value="Vgr_OB-fold_dom_sf"/>
</dbReference>
<keyword evidence="3" id="KW-1185">Reference proteome</keyword>
<dbReference type="InterPro" id="IPR041599">
    <property type="entry name" value="Gp138_N"/>
</dbReference>
<dbReference type="RefSeq" id="WP_169493073.1">
    <property type="nucleotide sequence ID" value="NZ_JABBGM010000003.1"/>
</dbReference>
<dbReference type="AlphaFoldDB" id="A0A7Y0BNS6"/>
<accession>A0A7Y0BNS6</accession>
<evidence type="ECO:0000259" key="1">
    <source>
        <dbReference type="Pfam" id="PF18352"/>
    </source>
</evidence>
<organism evidence="2 3">
    <name type="scientific">Novosphingobium olei</name>
    <dbReference type="NCBI Taxonomy" id="2728851"/>
    <lineage>
        <taxon>Bacteria</taxon>
        <taxon>Pseudomonadati</taxon>
        <taxon>Pseudomonadota</taxon>
        <taxon>Alphaproteobacteria</taxon>
        <taxon>Sphingomonadales</taxon>
        <taxon>Sphingomonadaceae</taxon>
        <taxon>Novosphingobium</taxon>
    </lineage>
</organism>
<dbReference type="Proteomes" id="UP000583556">
    <property type="component" value="Unassembled WGS sequence"/>
</dbReference>
<evidence type="ECO:0000313" key="3">
    <source>
        <dbReference type="Proteomes" id="UP000583556"/>
    </source>
</evidence>
<feature type="domain" description="Phage protein Gp138 N-terminal" evidence="1">
    <location>
        <begin position="48"/>
        <end position="129"/>
    </location>
</feature>
<reference evidence="2 3" key="1">
    <citation type="submission" date="2020-04" db="EMBL/GenBank/DDBJ databases">
        <title>Novosphingobium sp. TW-4 isolated from soil.</title>
        <authorList>
            <person name="Dahal R.H."/>
            <person name="Chaudhary D.K."/>
        </authorList>
    </citation>
    <scope>NUCLEOTIDE SEQUENCE [LARGE SCALE GENOMIC DNA]</scope>
    <source>
        <strain evidence="2 3">TW-4</strain>
    </source>
</reference>
<dbReference type="EMBL" id="JABBGM010000003">
    <property type="protein sequence ID" value="NML93810.1"/>
    <property type="molecule type" value="Genomic_DNA"/>
</dbReference>